<comment type="caution">
    <text evidence="2">The sequence shown here is derived from an EMBL/GenBank/DDBJ whole genome shotgun (WGS) entry which is preliminary data.</text>
</comment>
<reference evidence="2" key="1">
    <citation type="submission" date="2021-07" db="EMBL/GenBank/DDBJ databases">
        <authorList>
            <person name="Catto M.A."/>
            <person name="Jacobson A."/>
            <person name="Kennedy G."/>
            <person name="Labadie P."/>
            <person name="Hunt B.G."/>
            <person name="Srinivasan R."/>
        </authorList>
    </citation>
    <scope>NUCLEOTIDE SEQUENCE</scope>
    <source>
        <strain evidence="2">PL_HMW_Pooled</strain>
        <tissue evidence="2">Head</tissue>
    </source>
</reference>
<feature type="region of interest" description="Disordered" evidence="1">
    <location>
        <begin position="82"/>
        <end position="172"/>
    </location>
</feature>
<evidence type="ECO:0000313" key="2">
    <source>
        <dbReference type="EMBL" id="KAK3920927.1"/>
    </source>
</evidence>
<gene>
    <name evidence="2" type="ORF">KUF71_010164</name>
</gene>
<feature type="compositionally biased region" description="Basic and acidic residues" evidence="1">
    <location>
        <begin position="138"/>
        <end position="148"/>
    </location>
</feature>
<accession>A0AAE1HGG9</accession>
<proteinExistence type="predicted"/>
<evidence type="ECO:0000313" key="3">
    <source>
        <dbReference type="Proteomes" id="UP001219518"/>
    </source>
</evidence>
<keyword evidence="3" id="KW-1185">Reference proteome</keyword>
<organism evidence="2 3">
    <name type="scientific">Frankliniella fusca</name>
    <dbReference type="NCBI Taxonomy" id="407009"/>
    <lineage>
        <taxon>Eukaryota</taxon>
        <taxon>Metazoa</taxon>
        <taxon>Ecdysozoa</taxon>
        <taxon>Arthropoda</taxon>
        <taxon>Hexapoda</taxon>
        <taxon>Insecta</taxon>
        <taxon>Pterygota</taxon>
        <taxon>Neoptera</taxon>
        <taxon>Paraneoptera</taxon>
        <taxon>Thysanoptera</taxon>
        <taxon>Terebrantia</taxon>
        <taxon>Thripoidea</taxon>
        <taxon>Thripidae</taxon>
        <taxon>Frankliniella</taxon>
    </lineage>
</organism>
<feature type="compositionally biased region" description="Basic residues" evidence="1">
    <location>
        <begin position="106"/>
        <end position="122"/>
    </location>
</feature>
<dbReference type="EMBL" id="JAHWGI010001024">
    <property type="protein sequence ID" value="KAK3920927.1"/>
    <property type="molecule type" value="Genomic_DNA"/>
</dbReference>
<dbReference type="Proteomes" id="UP001219518">
    <property type="component" value="Unassembled WGS sequence"/>
</dbReference>
<dbReference type="AlphaFoldDB" id="A0AAE1HGG9"/>
<sequence length="172" mass="19142">MELKLAYVNFFREKRGRRVVDIQKTVEFAPKAHGDFDEDKTYKVKWPLLKKDGSESDNEGEYEAKIICLGVDLADLEQEANVKGLKLPAVTTSASGKKSSKEQNKSSKRLISRQPSKAKKPSKVASPPVAPLNLKGPFDVHTDDHGLSDDSQCQSEDRDAVTTPHHQPHGLY</sequence>
<protein>
    <submittedName>
        <fullName evidence="2">BEN domain-containing protein 5</fullName>
    </submittedName>
</protein>
<evidence type="ECO:0000256" key="1">
    <source>
        <dbReference type="SAM" id="MobiDB-lite"/>
    </source>
</evidence>
<name>A0AAE1HGG9_9NEOP</name>
<reference evidence="2" key="2">
    <citation type="journal article" date="2023" name="BMC Genomics">
        <title>Pest status, molecular evolution, and epigenetic factors derived from the genome assembly of Frankliniella fusca, a thysanopteran phytovirus vector.</title>
        <authorList>
            <person name="Catto M.A."/>
            <person name="Labadie P.E."/>
            <person name="Jacobson A.L."/>
            <person name="Kennedy G.G."/>
            <person name="Srinivasan R."/>
            <person name="Hunt B.G."/>
        </authorList>
    </citation>
    <scope>NUCLEOTIDE SEQUENCE</scope>
    <source>
        <strain evidence="2">PL_HMW_Pooled</strain>
    </source>
</reference>